<dbReference type="OrthoDB" id="1524821at2"/>
<dbReference type="InterPro" id="IPR003772">
    <property type="entry name" value="YceD"/>
</dbReference>
<name>A0A2P8DD55_9BACT</name>
<proteinExistence type="predicted"/>
<accession>A0A2P8DD55</accession>
<keyword evidence="3" id="KW-1185">Reference proteome</keyword>
<reference evidence="2 3" key="1">
    <citation type="submission" date="2018-03" db="EMBL/GenBank/DDBJ databases">
        <title>Genomic Encyclopedia of Type Strains, Phase III (KMG-III): the genomes of soil and plant-associated and newly described type strains.</title>
        <authorList>
            <person name="Whitman W."/>
        </authorList>
    </citation>
    <scope>NUCLEOTIDE SEQUENCE [LARGE SCALE GENOMIC DNA]</scope>
    <source>
        <strain evidence="2 3">CGMCC 1.12700</strain>
    </source>
</reference>
<dbReference type="RefSeq" id="WP_106521794.1">
    <property type="nucleotide sequence ID" value="NZ_PYGD01000001.1"/>
</dbReference>
<dbReference type="Pfam" id="PF02620">
    <property type="entry name" value="YceD"/>
    <property type="match status" value="1"/>
</dbReference>
<dbReference type="Proteomes" id="UP000240572">
    <property type="component" value="Unassembled WGS sequence"/>
</dbReference>
<gene>
    <name evidence="2" type="ORF">B0I18_1011289</name>
</gene>
<dbReference type="AlphaFoldDB" id="A0A2P8DD55"/>
<evidence type="ECO:0000256" key="1">
    <source>
        <dbReference type="SAM" id="MobiDB-lite"/>
    </source>
</evidence>
<evidence type="ECO:0000313" key="2">
    <source>
        <dbReference type="EMBL" id="PSK95125.1"/>
    </source>
</evidence>
<dbReference type="EMBL" id="PYGD01000001">
    <property type="protein sequence ID" value="PSK95125.1"/>
    <property type="molecule type" value="Genomic_DNA"/>
</dbReference>
<evidence type="ECO:0000313" key="3">
    <source>
        <dbReference type="Proteomes" id="UP000240572"/>
    </source>
</evidence>
<organism evidence="2 3">
    <name type="scientific">Taibaiella chishuiensis</name>
    <dbReference type="NCBI Taxonomy" id="1434707"/>
    <lineage>
        <taxon>Bacteria</taxon>
        <taxon>Pseudomonadati</taxon>
        <taxon>Bacteroidota</taxon>
        <taxon>Chitinophagia</taxon>
        <taxon>Chitinophagales</taxon>
        <taxon>Chitinophagaceae</taxon>
        <taxon>Taibaiella</taxon>
    </lineage>
</organism>
<protein>
    <submittedName>
        <fullName evidence="2">Uncharacterized metal-binding protein YceD (DUF177 family)</fullName>
    </submittedName>
</protein>
<feature type="region of interest" description="Disordered" evidence="1">
    <location>
        <begin position="166"/>
        <end position="188"/>
    </location>
</feature>
<sequence length="188" mass="21743">MKHHREFEIPWLGLKEGVHEYKYELDDRVIEELGHEHPDFDNLKVTVDLTFDKKSSFFLLHFDIDGTVDVACDRCGDPFSMRLWDEFDLVVKLTGNTEDDEEKEEDEADVAFIPRSETILDVSGWVYEFIMLSMPLQHIHPDKEDGTPGCNPEALKLLEKMRAPEGPKKSLWSGLDQFKDLDSTEGQN</sequence>
<comment type="caution">
    <text evidence="2">The sequence shown here is derived from an EMBL/GenBank/DDBJ whole genome shotgun (WGS) entry which is preliminary data.</text>
</comment>